<organism evidence="1 2">
    <name type="scientific">Trichonephila inaurata madagascariensis</name>
    <dbReference type="NCBI Taxonomy" id="2747483"/>
    <lineage>
        <taxon>Eukaryota</taxon>
        <taxon>Metazoa</taxon>
        <taxon>Ecdysozoa</taxon>
        <taxon>Arthropoda</taxon>
        <taxon>Chelicerata</taxon>
        <taxon>Arachnida</taxon>
        <taxon>Araneae</taxon>
        <taxon>Araneomorphae</taxon>
        <taxon>Entelegynae</taxon>
        <taxon>Araneoidea</taxon>
        <taxon>Nephilidae</taxon>
        <taxon>Trichonephila</taxon>
        <taxon>Trichonephila inaurata</taxon>
    </lineage>
</organism>
<sequence>MIQQAWNETESPYRIKPSETLSDLIFPTLCKKRDGNRAESIQCLTPAWSRRTGRSRVLHNKQLFPLIFLSKNTQGKKAVFPPSEDK</sequence>
<keyword evidence="2" id="KW-1185">Reference proteome</keyword>
<evidence type="ECO:0000313" key="1">
    <source>
        <dbReference type="EMBL" id="GFY38584.1"/>
    </source>
</evidence>
<accession>A0A8X7BQK3</accession>
<gene>
    <name evidence="1" type="ORF">TNIN_247171</name>
</gene>
<name>A0A8X7BQK3_9ARAC</name>
<proteinExistence type="predicted"/>
<dbReference type="EMBL" id="BMAV01000933">
    <property type="protein sequence ID" value="GFY38584.1"/>
    <property type="molecule type" value="Genomic_DNA"/>
</dbReference>
<dbReference type="Proteomes" id="UP000886998">
    <property type="component" value="Unassembled WGS sequence"/>
</dbReference>
<comment type="caution">
    <text evidence="1">The sequence shown here is derived from an EMBL/GenBank/DDBJ whole genome shotgun (WGS) entry which is preliminary data.</text>
</comment>
<protein>
    <submittedName>
        <fullName evidence="1">Uncharacterized protein</fullName>
    </submittedName>
</protein>
<dbReference type="AlphaFoldDB" id="A0A8X7BQK3"/>
<evidence type="ECO:0000313" key="2">
    <source>
        <dbReference type="Proteomes" id="UP000886998"/>
    </source>
</evidence>
<reference evidence="1" key="1">
    <citation type="submission" date="2020-08" db="EMBL/GenBank/DDBJ databases">
        <title>Multicomponent nature underlies the extraordinary mechanical properties of spider dragline silk.</title>
        <authorList>
            <person name="Kono N."/>
            <person name="Nakamura H."/>
            <person name="Mori M."/>
            <person name="Yoshida Y."/>
            <person name="Ohtoshi R."/>
            <person name="Malay A.D."/>
            <person name="Moran D.A.P."/>
            <person name="Tomita M."/>
            <person name="Numata K."/>
            <person name="Arakawa K."/>
        </authorList>
    </citation>
    <scope>NUCLEOTIDE SEQUENCE</scope>
</reference>